<proteinExistence type="predicted"/>
<accession>A0ABV7CJK6</accession>
<name>A0ABV7CJK6_9GAMM</name>
<keyword evidence="3" id="KW-1185">Reference proteome</keyword>
<feature type="signal peptide" evidence="1">
    <location>
        <begin position="1"/>
        <end position="20"/>
    </location>
</feature>
<sequence length="262" mass="29627">MRSLLSVSILGLLSCASVQAAQLDTKQWFNGLSYTNVDVAHGSNLDVYAFATQYYLEAQDSSGVWDDYGYIDTDSNFYAFGYDAPGSDALGFGGEYFFNQFFVTAEVQDVDNFDNHSIGLGYLVSDNLKLSIRNQAIDNGSDVQWFKAEYLHYLNDTDYLGFNANIDDEFDAWSVSARYLKNIEADSYFTLDAEYLDNDGDGVFSAMADYYFTRNFALGAGVNDSDLQLEAKYFFNSSYYLTAHYLDRDNAEMFNLEFVAQF</sequence>
<dbReference type="PROSITE" id="PS51257">
    <property type="entry name" value="PROKAR_LIPOPROTEIN"/>
    <property type="match status" value="1"/>
</dbReference>
<keyword evidence="1" id="KW-0732">Signal</keyword>
<evidence type="ECO:0000256" key="1">
    <source>
        <dbReference type="SAM" id="SignalP"/>
    </source>
</evidence>
<organism evidence="2 3">
    <name type="scientific">Pseudoalteromonas fenneropenaei</name>
    <dbReference type="NCBI Taxonomy" id="1737459"/>
    <lineage>
        <taxon>Bacteria</taxon>
        <taxon>Pseudomonadati</taxon>
        <taxon>Pseudomonadota</taxon>
        <taxon>Gammaproteobacteria</taxon>
        <taxon>Alteromonadales</taxon>
        <taxon>Pseudoalteromonadaceae</taxon>
        <taxon>Pseudoalteromonas</taxon>
    </lineage>
</organism>
<dbReference type="EMBL" id="JBHRSD010000014">
    <property type="protein sequence ID" value="MFC3032792.1"/>
    <property type="molecule type" value="Genomic_DNA"/>
</dbReference>
<evidence type="ECO:0000313" key="3">
    <source>
        <dbReference type="Proteomes" id="UP001595453"/>
    </source>
</evidence>
<dbReference type="Proteomes" id="UP001595453">
    <property type="component" value="Unassembled WGS sequence"/>
</dbReference>
<gene>
    <name evidence="2" type="ORF">ACFOEE_09705</name>
</gene>
<reference evidence="3" key="1">
    <citation type="journal article" date="2019" name="Int. J. Syst. Evol. Microbiol.">
        <title>The Global Catalogue of Microorganisms (GCM) 10K type strain sequencing project: providing services to taxonomists for standard genome sequencing and annotation.</title>
        <authorList>
            <consortium name="The Broad Institute Genomics Platform"/>
            <consortium name="The Broad Institute Genome Sequencing Center for Infectious Disease"/>
            <person name="Wu L."/>
            <person name="Ma J."/>
        </authorList>
    </citation>
    <scope>NUCLEOTIDE SEQUENCE [LARGE SCALE GENOMIC DNA]</scope>
    <source>
        <strain evidence="3">KCTC 42730</strain>
    </source>
</reference>
<feature type="chain" id="PRO_5045376649" evidence="1">
    <location>
        <begin position="21"/>
        <end position="262"/>
    </location>
</feature>
<dbReference type="Pfam" id="PF16956">
    <property type="entry name" value="Porin_7"/>
    <property type="match status" value="1"/>
</dbReference>
<dbReference type="RefSeq" id="WP_377123637.1">
    <property type="nucleotide sequence ID" value="NZ_JBHRSD010000014.1"/>
</dbReference>
<dbReference type="InterPro" id="IPR031593">
    <property type="entry name" value="Porin_7"/>
</dbReference>
<protein>
    <submittedName>
        <fullName evidence="2">Porin</fullName>
    </submittedName>
</protein>
<evidence type="ECO:0000313" key="2">
    <source>
        <dbReference type="EMBL" id="MFC3032792.1"/>
    </source>
</evidence>
<comment type="caution">
    <text evidence="2">The sequence shown here is derived from an EMBL/GenBank/DDBJ whole genome shotgun (WGS) entry which is preliminary data.</text>
</comment>